<dbReference type="Pfam" id="PF09976">
    <property type="entry name" value="TPR_21"/>
    <property type="match status" value="1"/>
</dbReference>
<evidence type="ECO:0000259" key="4">
    <source>
        <dbReference type="Pfam" id="PF09976"/>
    </source>
</evidence>
<feature type="repeat" description="TPR" evidence="1">
    <location>
        <begin position="162"/>
        <end position="195"/>
    </location>
</feature>
<feature type="domain" description="Ancillary SecYEG translocon subunit/Cell division coordinator CpoB TPR" evidence="4">
    <location>
        <begin position="40"/>
        <end position="192"/>
    </location>
</feature>
<dbReference type="SUPFAM" id="SSF48452">
    <property type="entry name" value="TPR-like"/>
    <property type="match status" value="1"/>
</dbReference>
<feature type="compositionally biased region" description="Low complexity" evidence="2">
    <location>
        <begin position="246"/>
        <end position="258"/>
    </location>
</feature>
<dbReference type="InterPro" id="IPR019734">
    <property type="entry name" value="TPR_rpt"/>
</dbReference>
<evidence type="ECO:0000313" key="5">
    <source>
        <dbReference type="EMBL" id="NKE73704.1"/>
    </source>
</evidence>
<keyword evidence="6" id="KW-1185">Reference proteome</keyword>
<keyword evidence="3" id="KW-0472">Membrane</keyword>
<dbReference type="Proteomes" id="UP000534783">
    <property type="component" value="Unassembled WGS sequence"/>
</dbReference>
<dbReference type="Pfam" id="PF13174">
    <property type="entry name" value="TPR_6"/>
    <property type="match status" value="1"/>
</dbReference>
<dbReference type="EMBL" id="VTOW01000010">
    <property type="protein sequence ID" value="NKE73704.1"/>
    <property type="molecule type" value="Genomic_DNA"/>
</dbReference>
<proteinExistence type="predicted"/>
<dbReference type="Gene3D" id="1.25.40.10">
    <property type="entry name" value="Tetratricopeptide repeat domain"/>
    <property type="match status" value="1"/>
</dbReference>
<evidence type="ECO:0000313" key="6">
    <source>
        <dbReference type="Proteomes" id="UP000534783"/>
    </source>
</evidence>
<dbReference type="SMART" id="SM00028">
    <property type="entry name" value="TPR"/>
    <property type="match status" value="2"/>
</dbReference>
<comment type="caution">
    <text evidence="5">The sequence shown here is derived from an EMBL/GenBank/DDBJ whole genome shotgun (WGS) entry which is preliminary data.</text>
</comment>
<dbReference type="InterPro" id="IPR018704">
    <property type="entry name" value="SecYEG/CpoB_TPR"/>
</dbReference>
<sequence length="278" mass="31127">MPHKIRVQKKRDEAPLRLVTRSEELVEQVRSNPKWIWGGIGIALALIAVFITGWFLNQQAEKKAAAIEAEAFRLFHEPPPLPQPIEEGKPEPEPDIMDKTERLKKSASLYDEIVEKHPRTDVARMALYESGNVYFELKDYDAAEKRYLAFLEKNADQKNLASLAHLKLGYLYQKKGNPESALKHFRASYEAEGGNSRDQAGFELARALEMSNKKNEAVEIYKKVSEDFEKSPWGVEAKVRMDLLNPPTASTPAPSGTEPAERSTPPAGASAPAETGKK</sequence>
<keyword evidence="3" id="KW-1133">Transmembrane helix</keyword>
<organism evidence="5 6">
    <name type="scientific">Candidatus Manganitrophus noduliformans</name>
    <dbReference type="NCBI Taxonomy" id="2606439"/>
    <lineage>
        <taxon>Bacteria</taxon>
        <taxon>Pseudomonadati</taxon>
        <taxon>Nitrospirota</taxon>
        <taxon>Nitrospiria</taxon>
        <taxon>Candidatus Troglogloeales</taxon>
        <taxon>Candidatus Manganitrophaceae</taxon>
        <taxon>Candidatus Manganitrophus</taxon>
    </lineage>
</organism>
<name>A0A7X6IDZ6_9BACT</name>
<dbReference type="PROSITE" id="PS50005">
    <property type="entry name" value="TPR"/>
    <property type="match status" value="1"/>
</dbReference>
<feature type="region of interest" description="Disordered" evidence="2">
    <location>
        <begin position="242"/>
        <end position="278"/>
    </location>
</feature>
<keyword evidence="1" id="KW-0802">TPR repeat</keyword>
<keyword evidence="3" id="KW-0812">Transmembrane</keyword>
<evidence type="ECO:0000256" key="1">
    <source>
        <dbReference type="PROSITE-ProRule" id="PRU00339"/>
    </source>
</evidence>
<feature type="transmembrane region" description="Helical" evidence="3">
    <location>
        <begin position="35"/>
        <end position="56"/>
    </location>
</feature>
<reference evidence="5 6" key="1">
    <citation type="journal article" date="2020" name="Nature">
        <title>Bacterial chemolithoautotrophy via manganese oxidation.</title>
        <authorList>
            <person name="Yu H."/>
            <person name="Leadbetter J.R."/>
        </authorList>
    </citation>
    <scope>NUCLEOTIDE SEQUENCE [LARGE SCALE GENOMIC DNA]</scope>
    <source>
        <strain evidence="5 6">Mn-1</strain>
    </source>
</reference>
<dbReference type="AlphaFoldDB" id="A0A7X6IDZ6"/>
<gene>
    <name evidence="5" type="ORF">MNODULE_23395</name>
</gene>
<dbReference type="InterPro" id="IPR011990">
    <property type="entry name" value="TPR-like_helical_dom_sf"/>
</dbReference>
<evidence type="ECO:0000256" key="3">
    <source>
        <dbReference type="SAM" id="Phobius"/>
    </source>
</evidence>
<evidence type="ECO:0000256" key="2">
    <source>
        <dbReference type="SAM" id="MobiDB-lite"/>
    </source>
</evidence>
<dbReference type="RefSeq" id="WP_168063667.1">
    <property type="nucleotide sequence ID" value="NZ_VTOW01000010.1"/>
</dbReference>
<accession>A0A7X6IDZ6</accession>
<protein>
    <submittedName>
        <fullName evidence="5">Tetratricopeptide repeat protein</fullName>
    </submittedName>
</protein>